<dbReference type="SMART" id="SM00342">
    <property type="entry name" value="HTH_ARAC"/>
    <property type="match status" value="1"/>
</dbReference>
<accession>A0A4D7AZY6</accession>
<protein>
    <submittedName>
        <fullName evidence="5">AraC family transcriptional regulator</fullName>
    </submittedName>
</protein>
<sequence>MRDKDEAVLAGAAGAYREALPALPLKDHFLCAWSHQVAPDHCGPMAIVPDGCVDIVWLAGRLHVAGPDIEVALPEPPPGAGIVGMRFAPGAAARWLGLPMSELVGRQVALTDLWGGRARDLTNRVGDAETVERRLTALQSGLATLAPAIEAPARDMAFVFDRLSRGPASLEALRDRLDISERTLRRRSREAFGYGPKTLERILRFQRFLRLARQMPETGLATLGAAAGYSDQAHLGREVRSLSGLTPVAVLKQLEG</sequence>
<dbReference type="Gene3D" id="1.10.10.60">
    <property type="entry name" value="Homeodomain-like"/>
    <property type="match status" value="1"/>
</dbReference>
<dbReference type="EMBL" id="CP039690">
    <property type="protein sequence ID" value="QCI66919.1"/>
    <property type="molecule type" value="Genomic_DNA"/>
</dbReference>
<evidence type="ECO:0000313" key="5">
    <source>
        <dbReference type="EMBL" id="QCI66919.1"/>
    </source>
</evidence>
<proteinExistence type="predicted"/>
<dbReference type="AlphaFoldDB" id="A0A4D7AZY6"/>
<reference evidence="5 6" key="1">
    <citation type="submission" date="2019-04" db="EMBL/GenBank/DDBJ databases">
        <title>Phreatobacter aquaticus sp. nov.</title>
        <authorList>
            <person name="Choi A."/>
        </authorList>
    </citation>
    <scope>NUCLEOTIDE SEQUENCE [LARGE SCALE GENOMIC DNA]</scope>
    <source>
        <strain evidence="5 6">KCTC 52518</strain>
    </source>
</reference>
<dbReference type="InterPro" id="IPR050204">
    <property type="entry name" value="AraC_XylS_family_regulators"/>
</dbReference>
<dbReference type="RefSeq" id="WP_136962357.1">
    <property type="nucleotide sequence ID" value="NZ_CP039690.1"/>
</dbReference>
<feature type="domain" description="HTH araC/xylS-type" evidence="4">
    <location>
        <begin position="153"/>
        <end position="253"/>
    </location>
</feature>
<keyword evidence="1" id="KW-0805">Transcription regulation</keyword>
<evidence type="ECO:0000259" key="4">
    <source>
        <dbReference type="PROSITE" id="PS01124"/>
    </source>
</evidence>
<dbReference type="Pfam" id="PF12833">
    <property type="entry name" value="HTH_18"/>
    <property type="match status" value="1"/>
</dbReference>
<evidence type="ECO:0000256" key="1">
    <source>
        <dbReference type="ARBA" id="ARBA00023015"/>
    </source>
</evidence>
<dbReference type="InterPro" id="IPR018060">
    <property type="entry name" value="HTH_AraC"/>
</dbReference>
<dbReference type="OrthoDB" id="9815799at2"/>
<dbReference type="InterPro" id="IPR046532">
    <property type="entry name" value="DUF6597"/>
</dbReference>
<gene>
    <name evidence="5" type="ORF">E8M01_23335</name>
</gene>
<evidence type="ECO:0000313" key="6">
    <source>
        <dbReference type="Proteomes" id="UP000298781"/>
    </source>
</evidence>
<keyword evidence="2" id="KW-0238">DNA-binding</keyword>
<name>A0A4D7AZY6_9HYPH</name>
<dbReference type="GO" id="GO:0003700">
    <property type="term" value="F:DNA-binding transcription factor activity"/>
    <property type="evidence" value="ECO:0007669"/>
    <property type="project" value="InterPro"/>
</dbReference>
<organism evidence="5 6">
    <name type="scientific">Phreatobacter stygius</name>
    <dbReference type="NCBI Taxonomy" id="1940610"/>
    <lineage>
        <taxon>Bacteria</taxon>
        <taxon>Pseudomonadati</taxon>
        <taxon>Pseudomonadota</taxon>
        <taxon>Alphaproteobacteria</taxon>
        <taxon>Hyphomicrobiales</taxon>
        <taxon>Phreatobacteraceae</taxon>
        <taxon>Phreatobacter</taxon>
    </lineage>
</organism>
<dbReference type="PANTHER" id="PTHR46796:SF15">
    <property type="entry name" value="BLL1074 PROTEIN"/>
    <property type="match status" value="1"/>
</dbReference>
<dbReference type="Pfam" id="PF20240">
    <property type="entry name" value="DUF6597"/>
    <property type="match status" value="1"/>
</dbReference>
<dbReference type="KEGG" id="pstg:E8M01_23335"/>
<evidence type="ECO:0000256" key="2">
    <source>
        <dbReference type="ARBA" id="ARBA00023125"/>
    </source>
</evidence>
<keyword evidence="6" id="KW-1185">Reference proteome</keyword>
<dbReference type="PANTHER" id="PTHR46796">
    <property type="entry name" value="HTH-TYPE TRANSCRIPTIONAL ACTIVATOR RHAS-RELATED"/>
    <property type="match status" value="1"/>
</dbReference>
<keyword evidence="3" id="KW-0804">Transcription</keyword>
<dbReference type="GO" id="GO:0043565">
    <property type="term" value="F:sequence-specific DNA binding"/>
    <property type="evidence" value="ECO:0007669"/>
    <property type="project" value="InterPro"/>
</dbReference>
<dbReference type="PROSITE" id="PS01124">
    <property type="entry name" value="HTH_ARAC_FAMILY_2"/>
    <property type="match status" value="1"/>
</dbReference>
<evidence type="ECO:0000256" key="3">
    <source>
        <dbReference type="ARBA" id="ARBA00023163"/>
    </source>
</evidence>
<dbReference type="Proteomes" id="UP000298781">
    <property type="component" value="Chromosome"/>
</dbReference>